<evidence type="ECO:0000256" key="1">
    <source>
        <dbReference type="SAM" id="MobiDB-lite"/>
    </source>
</evidence>
<dbReference type="EMBL" id="CAFBNE010000093">
    <property type="protein sequence ID" value="CAB4963959.1"/>
    <property type="molecule type" value="Genomic_DNA"/>
</dbReference>
<feature type="compositionally biased region" description="Polar residues" evidence="1">
    <location>
        <begin position="173"/>
        <end position="188"/>
    </location>
</feature>
<dbReference type="AlphaFoldDB" id="A0A6J7LD17"/>
<accession>A0A6J7LD17</accession>
<evidence type="ECO:0000313" key="2">
    <source>
        <dbReference type="EMBL" id="CAB4963959.1"/>
    </source>
</evidence>
<sequence length="216" mass="22754">MGKSALVTEFVRRSGVPSVYFAAAKGAPLTDELAQLTLAIAESDLPRASVARGNSPAALSLLAAALPGGAGELQRIWDREVAGKPVLLILLGSDLAMMEQLTEHDQPYYARGTEFVLHPLSPRDVSSMTGLNAFEAFDAYLISGGLPFIVRDWERGMLPGTSLKAHSAVRPVRSSSRGSEYSAPNSARTCVPARSSQRSADAASGRSPTFNGPSPA</sequence>
<protein>
    <submittedName>
        <fullName evidence="2">Unannotated protein</fullName>
    </submittedName>
</protein>
<feature type="region of interest" description="Disordered" evidence="1">
    <location>
        <begin position="164"/>
        <end position="216"/>
    </location>
</feature>
<dbReference type="PANTHER" id="PTHR34704">
    <property type="entry name" value="ATPASE"/>
    <property type="match status" value="1"/>
</dbReference>
<dbReference type="PANTHER" id="PTHR34704:SF1">
    <property type="entry name" value="ATPASE"/>
    <property type="match status" value="1"/>
</dbReference>
<gene>
    <name evidence="2" type="ORF">UFOPK3772_02444</name>
</gene>
<reference evidence="2" key="1">
    <citation type="submission" date="2020-05" db="EMBL/GenBank/DDBJ databases">
        <authorList>
            <person name="Chiriac C."/>
            <person name="Salcher M."/>
            <person name="Ghai R."/>
            <person name="Kavagutti S V."/>
        </authorList>
    </citation>
    <scope>NUCLEOTIDE SEQUENCE</scope>
</reference>
<feature type="compositionally biased region" description="Low complexity" evidence="1">
    <location>
        <begin position="193"/>
        <end position="207"/>
    </location>
</feature>
<organism evidence="2">
    <name type="scientific">freshwater metagenome</name>
    <dbReference type="NCBI Taxonomy" id="449393"/>
    <lineage>
        <taxon>unclassified sequences</taxon>
        <taxon>metagenomes</taxon>
        <taxon>ecological metagenomes</taxon>
    </lineage>
</organism>
<name>A0A6J7LD17_9ZZZZ</name>
<proteinExistence type="predicted"/>